<dbReference type="Proteomes" id="UP000254425">
    <property type="component" value="Chromosome"/>
</dbReference>
<feature type="compositionally biased region" description="Basic and acidic residues" evidence="4">
    <location>
        <begin position="44"/>
        <end position="55"/>
    </location>
</feature>
<organism evidence="6 7">
    <name type="scientific">Streptomyces armeniacus</name>
    <dbReference type="NCBI Taxonomy" id="83291"/>
    <lineage>
        <taxon>Bacteria</taxon>
        <taxon>Bacillati</taxon>
        <taxon>Actinomycetota</taxon>
        <taxon>Actinomycetes</taxon>
        <taxon>Kitasatosporales</taxon>
        <taxon>Streptomycetaceae</taxon>
        <taxon>Streptomyces</taxon>
    </lineage>
</organism>
<protein>
    <submittedName>
        <fullName evidence="6">Glycosyl hydrolase family 26</fullName>
    </submittedName>
</protein>
<evidence type="ECO:0000256" key="2">
    <source>
        <dbReference type="ARBA" id="ARBA00023295"/>
    </source>
</evidence>
<dbReference type="InterPro" id="IPR017853">
    <property type="entry name" value="GH"/>
</dbReference>
<keyword evidence="1 3" id="KW-0378">Hydrolase</keyword>
<dbReference type="SUPFAM" id="SSF51445">
    <property type="entry name" value="(Trans)glycosidases"/>
    <property type="match status" value="1"/>
</dbReference>
<evidence type="ECO:0000256" key="3">
    <source>
        <dbReference type="PROSITE-ProRule" id="PRU01100"/>
    </source>
</evidence>
<comment type="similarity">
    <text evidence="3">Belongs to the glycosyl hydrolase 26 family.</text>
</comment>
<sequence>MSHRPLAVTGVCIGAVTAGLLATTALTEPENGGRGDSVPNSGKARSELRDQRRDQAQPGPAGGPAGEGAREIPFGAFLGSGPEGVWRMAGLKRWLGGREPRVGHTYLPGDLWSNIEGRPDFLYPWAKWRDARKNRLFVLNVPMLERNEADVPDAEVDRLLTAGADGRFDGHFRTLARRLVGLGLEDAVLVLGWEMNGTTYTHRCKPNPGAWKAYWQRIVTTMREVPGQRFRFDFAPARGEDAIGWTKCYPGDRYVDIVGMDSYDQPPGEEFKEHVRQPYGLQHQIDFAARHGKPVSYPEWGLFRGGDNPAYVRGMLNWIRQHRPVYHTITDYCPHGVWRCGKNPDSARVFRRTMSAPQPEPTPSRKPAQSATPSTTPSVTPSATGSRKPSASTEPSTRPSAKPSTVPSTRPSTDPSAKPSWPPSWKPAPSSGRDFCLNLGDWLQRLLGGGRFCFRHGPYVPQHGGTSASR</sequence>
<dbReference type="RefSeq" id="WP_208880160.1">
    <property type="nucleotide sequence ID" value="NZ_CP031320.1"/>
</dbReference>
<reference evidence="6 7" key="1">
    <citation type="submission" date="2018-07" db="EMBL/GenBank/DDBJ databases">
        <title>Draft genome of the type strain Streptomyces armeniacus ATCC 15676.</title>
        <authorList>
            <person name="Labana P."/>
            <person name="Gosse J.T."/>
            <person name="Boddy C.N."/>
        </authorList>
    </citation>
    <scope>NUCLEOTIDE SEQUENCE [LARGE SCALE GENOMIC DNA]</scope>
    <source>
        <strain evidence="6 7">ATCC 15676</strain>
    </source>
</reference>
<keyword evidence="2 3" id="KW-0326">Glycosidase</keyword>
<feature type="active site" description="Proton donor" evidence="3">
    <location>
        <position position="194"/>
    </location>
</feature>
<feature type="compositionally biased region" description="Polar residues" evidence="4">
    <location>
        <begin position="387"/>
        <end position="414"/>
    </location>
</feature>
<dbReference type="Pfam" id="PF02156">
    <property type="entry name" value="Glyco_hydro_26"/>
    <property type="match status" value="1"/>
</dbReference>
<evidence type="ECO:0000256" key="4">
    <source>
        <dbReference type="SAM" id="MobiDB-lite"/>
    </source>
</evidence>
<dbReference type="GO" id="GO:0004553">
    <property type="term" value="F:hydrolase activity, hydrolyzing O-glycosyl compounds"/>
    <property type="evidence" value="ECO:0007669"/>
    <property type="project" value="InterPro"/>
</dbReference>
<evidence type="ECO:0000313" key="6">
    <source>
        <dbReference type="EMBL" id="AXK34618.1"/>
    </source>
</evidence>
<feature type="compositionally biased region" description="Low complexity" evidence="4">
    <location>
        <begin position="367"/>
        <end position="386"/>
    </location>
</feature>
<feature type="active site" description="Nucleophile" evidence="3">
    <location>
        <position position="299"/>
    </location>
</feature>
<dbReference type="EMBL" id="CP031320">
    <property type="protein sequence ID" value="AXK34618.1"/>
    <property type="molecule type" value="Genomic_DNA"/>
</dbReference>
<dbReference type="Gene3D" id="3.20.20.80">
    <property type="entry name" value="Glycosidases"/>
    <property type="match status" value="1"/>
</dbReference>
<feature type="region of interest" description="Disordered" evidence="4">
    <location>
        <begin position="355"/>
        <end position="430"/>
    </location>
</feature>
<dbReference type="PROSITE" id="PS51764">
    <property type="entry name" value="GH26"/>
    <property type="match status" value="1"/>
</dbReference>
<gene>
    <name evidence="6" type="ORF">DVA86_20170</name>
</gene>
<feature type="domain" description="GH26" evidence="5">
    <location>
        <begin position="39"/>
        <end position="363"/>
    </location>
</feature>
<feature type="region of interest" description="Disordered" evidence="4">
    <location>
        <begin position="27"/>
        <end position="74"/>
    </location>
</feature>
<evidence type="ECO:0000313" key="7">
    <source>
        <dbReference type="Proteomes" id="UP000254425"/>
    </source>
</evidence>
<evidence type="ECO:0000256" key="1">
    <source>
        <dbReference type="ARBA" id="ARBA00022801"/>
    </source>
</evidence>
<dbReference type="AlphaFoldDB" id="A0A345XSK2"/>
<dbReference type="InterPro" id="IPR051860">
    <property type="entry name" value="Plasmodium_CSP_Invasion"/>
</dbReference>
<proteinExistence type="inferred from homology"/>
<accession>A0A345XSK2</accession>
<name>A0A345XSK2_9ACTN</name>
<keyword evidence="7" id="KW-1185">Reference proteome</keyword>
<evidence type="ECO:0000259" key="5">
    <source>
        <dbReference type="PROSITE" id="PS51764"/>
    </source>
</evidence>
<dbReference type="KEGG" id="sarm:DVA86_20170"/>
<dbReference type="PANTHER" id="PTHR44826">
    <property type="entry name" value="SPORE COAT PROTEIN SP85"/>
    <property type="match status" value="1"/>
</dbReference>
<dbReference type="InterPro" id="IPR022790">
    <property type="entry name" value="GH26_dom"/>
</dbReference>